<sequence>MTQPLRIVGLSGSLRQASLNAHLLRAAARLAPPELQIEIGTIRGVPLYDADVEAQGMPAEVEALKDAIAGADGLFLVTPEYNNSIPGVFKNAIDWLSRPPADIPRVFEGKPVGFIGASPGGFGTILSQEAWLPVLRTLRTAPYFGGRLMVSRAHKVFDDAGAILDPVIEEQLRDYMRGFAAYVAAQKAGRGL</sequence>
<gene>
    <name evidence="2" type="ORF">ABID41_001197</name>
</gene>
<feature type="domain" description="NADPH-dependent FMN reductase-like" evidence="1">
    <location>
        <begin position="6"/>
        <end position="154"/>
    </location>
</feature>
<dbReference type="InterPro" id="IPR029039">
    <property type="entry name" value="Flavoprotein-like_sf"/>
</dbReference>
<dbReference type="InterPro" id="IPR005025">
    <property type="entry name" value="FMN_Rdtase-like_dom"/>
</dbReference>
<name>A0ABV2EGD3_9CAUL</name>
<dbReference type="PANTHER" id="PTHR30543:SF21">
    <property type="entry name" value="NAD(P)H-DEPENDENT FMN REDUCTASE LOT6"/>
    <property type="match status" value="1"/>
</dbReference>
<comment type="caution">
    <text evidence="2">The sequence shown here is derived from an EMBL/GenBank/DDBJ whole genome shotgun (WGS) entry which is preliminary data.</text>
</comment>
<organism evidence="2 3">
    <name type="scientific">Phenylobacterium koreense</name>
    <dbReference type="NCBI Taxonomy" id="266125"/>
    <lineage>
        <taxon>Bacteria</taxon>
        <taxon>Pseudomonadati</taxon>
        <taxon>Pseudomonadota</taxon>
        <taxon>Alphaproteobacteria</taxon>
        <taxon>Caulobacterales</taxon>
        <taxon>Caulobacteraceae</taxon>
        <taxon>Phenylobacterium</taxon>
    </lineage>
</organism>
<keyword evidence="3" id="KW-1185">Reference proteome</keyword>
<dbReference type="Proteomes" id="UP001549110">
    <property type="component" value="Unassembled WGS sequence"/>
</dbReference>
<dbReference type="RefSeq" id="WP_331932594.1">
    <property type="nucleotide sequence ID" value="NZ_JBEPLU010000001.1"/>
</dbReference>
<dbReference type="InterPro" id="IPR050712">
    <property type="entry name" value="NAD(P)H-dep_reductase"/>
</dbReference>
<reference evidence="2 3" key="1">
    <citation type="submission" date="2024-06" db="EMBL/GenBank/DDBJ databases">
        <title>Genomic Encyclopedia of Type Strains, Phase IV (KMG-IV): sequencing the most valuable type-strain genomes for metagenomic binning, comparative biology and taxonomic classification.</title>
        <authorList>
            <person name="Goeker M."/>
        </authorList>
    </citation>
    <scope>NUCLEOTIDE SEQUENCE [LARGE SCALE GENOMIC DNA]</scope>
    <source>
        <strain evidence="2 3">DSM 17809</strain>
    </source>
</reference>
<dbReference type="EMBL" id="JBEPLU010000001">
    <property type="protein sequence ID" value="MET3526102.1"/>
    <property type="molecule type" value="Genomic_DNA"/>
</dbReference>
<dbReference type="PANTHER" id="PTHR30543">
    <property type="entry name" value="CHROMATE REDUCTASE"/>
    <property type="match status" value="1"/>
</dbReference>
<accession>A0ABV2EGD3</accession>
<dbReference type="SUPFAM" id="SSF52218">
    <property type="entry name" value="Flavoproteins"/>
    <property type="match status" value="1"/>
</dbReference>
<protein>
    <submittedName>
        <fullName evidence="2">NAD(P)H-dependent FMN reductase</fullName>
    </submittedName>
</protein>
<proteinExistence type="predicted"/>
<dbReference type="Pfam" id="PF03358">
    <property type="entry name" value="FMN_red"/>
    <property type="match status" value="1"/>
</dbReference>
<evidence type="ECO:0000313" key="3">
    <source>
        <dbReference type="Proteomes" id="UP001549110"/>
    </source>
</evidence>
<evidence type="ECO:0000259" key="1">
    <source>
        <dbReference type="Pfam" id="PF03358"/>
    </source>
</evidence>
<dbReference type="Gene3D" id="3.40.50.360">
    <property type="match status" value="1"/>
</dbReference>
<evidence type="ECO:0000313" key="2">
    <source>
        <dbReference type="EMBL" id="MET3526102.1"/>
    </source>
</evidence>